<reference evidence="4" key="1">
    <citation type="submission" date="2021-09" db="EMBL/GenBank/DDBJ databases">
        <authorList>
            <person name="Wu T."/>
            <person name="Guo S.Z."/>
        </authorList>
    </citation>
    <scope>NUCLEOTIDE SEQUENCE</scope>
    <source>
        <strain evidence="4">RSS-23</strain>
    </source>
</reference>
<proteinExistence type="predicted"/>
<feature type="repeat" description="ANK" evidence="3">
    <location>
        <begin position="857"/>
        <end position="889"/>
    </location>
</feature>
<dbReference type="PANTHER" id="PTHR24166:SF48">
    <property type="entry name" value="PROTEIN VAPYRIN"/>
    <property type="match status" value="1"/>
</dbReference>
<keyword evidence="5" id="KW-1185">Reference proteome</keyword>
<evidence type="ECO:0000313" key="4">
    <source>
        <dbReference type="EMBL" id="MBZ4187018.1"/>
    </source>
</evidence>
<feature type="repeat" description="ANK" evidence="3">
    <location>
        <begin position="890"/>
        <end position="930"/>
    </location>
</feature>
<accession>A0ABS7TGS1</accession>
<dbReference type="Gene3D" id="1.25.40.20">
    <property type="entry name" value="Ankyrin repeat-containing domain"/>
    <property type="match status" value="7"/>
</dbReference>
<comment type="caution">
    <text evidence="4">The sequence shown here is derived from an EMBL/GenBank/DDBJ whole genome shotgun (WGS) entry which is preliminary data.</text>
</comment>
<sequence>MAGLLLIGVWWQWPQWQRLEAYGDAARPPDAHPPAATRASWRGLLQVATPITALLAGGLCLAWPELLTGPARLFAGAAYACLVPLAHLLVQAGTKVAVPRAATIHPQLHGLPVVDMATHGATAAPEFESEVADTDDAIEIVLEDAPNLQPPLPAPNPVTTLFPTPAQSGIAPAPAAAEISMLSRQLQQAARNGRVDRALALLASGADPLAPADPTTRDRRSLAVLAAVLPDLRLLRALIEHKVDVNALQDGINPLLAATRDSWHGRPEAVMTLLANGADPHITDTDGNTPLHHAARSSDPGVAALLRDAGANLDALNHEGISPLGSACAAGNWRLARFLLERGAHAEIDGGQPALLSAAASDEDDAAGVQLLLRHKARVNARDAHGRSALHEAAAADHAEVCSALLEAGAEVNAKAADGRTPLLDAVRNGAMHALEVLIAAGADVHACDASGNTALHLACAAETPVMDLVADLRDLGLDPHALDAHGRSSLDMAEATGRWNLVGLLDPRRALPVALTDDGSTTSDRPPLLLLREGLLENAAAQRLQALAAQLAPRDFDALLLDDEVAAEPARLRWLLQHGANPEARLPANTMPVPAGLQQGITAIPVLQLLFAAGASPAGAGGLASFLAACTSATPTHPGETFALELLERGADPFAAGQTASAPLLHAVRLGWDGLLQRLLLLGVDPEVCDNRGMAALHHAATLGRQYALKLLVAHGAAPDRRAADGQTPLGIALASGQRALLEWLDWSNWRLPHRRLQASDLPAAAIAGDLPAVQRLLALGFAVDAVDAQGCTALLRAAGSGHHELVSYLLTQAANPDLAASTGATPLSAAVSKRQLAIVDLLLQAGCSTEHRLPGDVTVLMLAAALGLPEVVSRLLQVGADLHARDAQGYTPLHCAAMYGFTERDRSRLMALLDALLLAGADAQARANNGATPLLLLLGARTEPGTPSNQDVLLAGVERLLDEDARLDICDARGLSPLHLAAMHGLQRVAQRLLHAGADPQLRDNAGRTPREVAQLRGYVEIAAQLAPTATPTTGPLSMARFLKD</sequence>
<dbReference type="InterPro" id="IPR036770">
    <property type="entry name" value="Ankyrin_rpt-contain_sf"/>
</dbReference>
<dbReference type="PRINTS" id="PR01415">
    <property type="entry name" value="ANKYRIN"/>
</dbReference>
<dbReference type="SMART" id="SM00248">
    <property type="entry name" value="ANK"/>
    <property type="match status" value="16"/>
</dbReference>
<dbReference type="InterPro" id="IPR050889">
    <property type="entry name" value="Dendritic_Spine_Reg/Scaffold"/>
</dbReference>
<feature type="repeat" description="ANK" evidence="3">
    <location>
        <begin position="418"/>
        <end position="450"/>
    </location>
</feature>
<dbReference type="PANTHER" id="PTHR24166">
    <property type="entry name" value="ROLLING PEBBLES, ISOFORM B"/>
    <property type="match status" value="1"/>
</dbReference>
<feature type="repeat" description="ANK" evidence="3">
    <location>
        <begin position="286"/>
        <end position="318"/>
    </location>
</feature>
<keyword evidence="1" id="KW-0677">Repeat</keyword>
<gene>
    <name evidence="4" type="ORF">K7B09_11870</name>
</gene>
<name>A0ABS7TGS1_9GAMM</name>
<feature type="repeat" description="ANK" evidence="3">
    <location>
        <begin position="824"/>
        <end position="848"/>
    </location>
</feature>
<feature type="repeat" description="ANK" evidence="3">
    <location>
        <begin position="791"/>
        <end position="823"/>
    </location>
</feature>
<dbReference type="EMBL" id="JAIQDJ010000010">
    <property type="protein sequence ID" value="MBZ4187018.1"/>
    <property type="molecule type" value="Genomic_DNA"/>
</dbReference>
<evidence type="ECO:0000313" key="5">
    <source>
        <dbReference type="Proteomes" id="UP001430290"/>
    </source>
</evidence>
<dbReference type="Pfam" id="PF12796">
    <property type="entry name" value="Ank_2"/>
    <property type="match status" value="6"/>
</dbReference>
<keyword evidence="2 3" id="KW-0040">ANK repeat</keyword>
<feature type="repeat" description="ANK" evidence="3">
    <location>
        <begin position="693"/>
        <end position="725"/>
    </location>
</feature>
<feature type="repeat" description="ANK" evidence="3">
    <location>
        <begin position="975"/>
        <end position="1007"/>
    </location>
</feature>
<feature type="repeat" description="ANK" evidence="3">
    <location>
        <begin position="385"/>
        <end position="417"/>
    </location>
</feature>
<dbReference type="InterPro" id="IPR002110">
    <property type="entry name" value="Ankyrin_rpt"/>
</dbReference>
<evidence type="ECO:0000256" key="1">
    <source>
        <dbReference type="ARBA" id="ARBA00022737"/>
    </source>
</evidence>
<dbReference type="Proteomes" id="UP001430290">
    <property type="component" value="Unassembled WGS sequence"/>
</dbReference>
<dbReference type="Pfam" id="PF13637">
    <property type="entry name" value="Ank_4"/>
    <property type="match status" value="1"/>
</dbReference>
<evidence type="ECO:0000256" key="3">
    <source>
        <dbReference type="PROSITE-ProRule" id="PRU00023"/>
    </source>
</evidence>
<evidence type="ECO:0000256" key="2">
    <source>
        <dbReference type="ARBA" id="ARBA00023043"/>
    </source>
</evidence>
<dbReference type="PROSITE" id="PS50297">
    <property type="entry name" value="ANK_REP_REGION"/>
    <property type="match status" value="10"/>
</dbReference>
<dbReference type="PROSITE" id="PS50088">
    <property type="entry name" value="ANK_REPEAT"/>
    <property type="match status" value="10"/>
</dbReference>
<protein>
    <submittedName>
        <fullName evidence="4">Ankyrin repeat domain-containing protein</fullName>
    </submittedName>
</protein>
<dbReference type="SUPFAM" id="SSF48403">
    <property type="entry name" value="Ankyrin repeat"/>
    <property type="match status" value="2"/>
</dbReference>
<organism evidence="4 5">
    <name type="scientific">Thermomonas beijingensis</name>
    <dbReference type="NCBI Taxonomy" id="2872701"/>
    <lineage>
        <taxon>Bacteria</taxon>
        <taxon>Pseudomonadati</taxon>
        <taxon>Pseudomonadota</taxon>
        <taxon>Gammaproteobacteria</taxon>
        <taxon>Lysobacterales</taxon>
        <taxon>Lysobacteraceae</taxon>
        <taxon>Thermomonas</taxon>
    </lineage>
</organism>
<feature type="repeat" description="ANK" evidence="3">
    <location>
        <begin position="319"/>
        <end position="351"/>
    </location>
</feature>